<dbReference type="Proteomes" id="UP001175227">
    <property type="component" value="Unassembled WGS sequence"/>
</dbReference>
<dbReference type="AlphaFoldDB" id="A0AA39TGN7"/>
<proteinExistence type="predicted"/>
<organism evidence="1 2">
    <name type="scientific">Armillaria novae-zelandiae</name>
    <dbReference type="NCBI Taxonomy" id="153914"/>
    <lineage>
        <taxon>Eukaryota</taxon>
        <taxon>Fungi</taxon>
        <taxon>Dikarya</taxon>
        <taxon>Basidiomycota</taxon>
        <taxon>Agaricomycotina</taxon>
        <taxon>Agaricomycetes</taxon>
        <taxon>Agaricomycetidae</taxon>
        <taxon>Agaricales</taxon>
        <taxon>Marasmiineae</taxon>
        <taxon>Physalacriaceae</taxon>
        <taxon>Armillaria</taxon>
    </lineage>
</organism>
<gene>
    <name evidence="1" type="ORF">IW261DRAFT_1327469</name>
</gene>
<protein>
    <submittedName>
        <fullName evidence="1">Uncharacterized protein</fullName>
    </submittedName>
</protein>
<sequence length="59" mass="6868">MVGSVEILVPRFVNRSLRFMDAYACGLNVRQATWAAQYYRGYRVLPESILEELEKENIT</sequence>
<evidence type="ECO:0000313" key="2">
    <source>
        <dbReference type="Proteomes" id="UP001175227"/>
    </source>
</evidence>
<evidence type="ECO:0000313" key="1">
    <source>
        <dbReference type="EMBL" id="KAK0487856.1"/>
    </source>
</evidence>
<name>A0AA39TGN7_9AGAR</name>
<dbReference type="EMBL" id="JAUEPR010000003">
    <property type="protein sequence ID" value="KAK0487856.1"/>
    <property type="molecule type" value="Genomic_DNA"/>
</dbReference>
<accession>A0AA39TGN7</accession>
<keyword evidence="2" id="KW-1185">Reference proteome</keyword>
<reference evidence="1" key="1">
    <citation type="submission" date="2023-06" db="EMBL/GenBank/DDBJ databases">
        <authorList>
            <consortium name="Lawrence Berkeley National Laboratory"/>
            <person name="Ahrendt S."/>
            <person name="Sahu N."/>
            <person name="Indic B."/>
            <person name="Wong-Bajracharya J."/>
            <person name="Merenyi Z."/>
            <person name="Ke H.-M."/>
            <person name="Monk M."/>
            <person name="Kocsube S."/>
            <person name="Drula E."/>
            <person name="Lipzen A."/>
            <person name="Balint B."/>
            <person name="Henrissat B."/>
            <person name="Andreopoulos B."/>
            <person name="Martin F.M."/>
            <person name="Harder C.B."/>
            <person name="Rigling D."/>
            <person name="Ford K.L."/>
            <person name="Foster G.D."/>
            <person name="Pangilinan J."/>
            <person name="Papanicolaou A."/>
            <person name="Barry K."/>
            <person name="LaButti K."/>
            <person name="Viragh M."/>
            <person name="Koriabine M."/>
            <person name="Yan M."/>
            <person name="Riley R."/>
            <person name="Champramary S."/>
            <person name="Plett K.L."/>
            <person name="Tsai I.J."/>
            <person name="Slot J."/>
            <person name="Sipos G."/>
            <person name="Plett J."/>
            <person name="Nagy L.G."/>
            <person name="Grigoriev I.V."/>
        </authorList>
    </citation>
    <scope>NUCLEOTIDE SEQUENCE</scope>
    <source>
        <strain evidence="1">ICMP 16352</strain>
    </source>
</reference>
<comment type="caution">
    <text evidence="1">The sequence shown here is derived from an EMBL/GenBank/DDBJ whole genome shotgun (WGS) entry which is preliminary data.</text>
</comment>